<dbReference type="GO" id="GO:0004765">
    <property type="term" value="F:shikimate kinase activity"/>
    <property type="evidence" value="ECO:0007669"/>
    <property type="project" value="TreeGrafter"/>
</dbReference>
<dbReference type="SUPFAM" id="SSF52540">
    <property type="entry name" value="P-loop containing nucleoside triphosphate hydrolases"/>
    <property type="match status" value="1"/>
</dbReference>
<protein>
    <recommendedName>
        <fullName evidence="10">Shikimate kinase</fullName>
    </recommendedName>
</protein>
<evidence type="ECO:0000256" key="6">
    <source>
        <dbReference type="ARBA" id="ARBA00022840"/>
    </source>
</evidence>
<evidence type="ECO:0000256" key="1">
    <source>
        <dbReference type="ARBA" id="ARBA00006997"/>
    </source>
</evidence>
<sequence>MNRYEKVLSGTNSCLEDTFRAEQFAKTWPQVNELLIESRCFGDLISECRVQSAEYRVQSQIRPYLSGRCIYLVGMMGSGKTTVGKVLSQVLGYSFFDSDTLEEQDADGTSVAEIFKLYGEGFFRDKGIEVLLKLSLMHQLVVSTGGGAVVRPINCKYMQKGISV</sequence>
<evidence type="ECO:0000313" key="9">
    <source>
        <dbReference type="Proteomes" id="UP000737018"/>
    </source>
</evidence>
<dbReference type="InterPro" id="IPR000623">
    <property type="entry name" value="Shikimate_kinase/TSH1"/>
</dbReference>
<dbReference type="Gene3D" id="3.40.50.300">
    <property type="entry name" value="P-loop containing nucleotide triphosphate hydrolases"/>
    <property type="match status" value="1"/>
</dbReference>
<dbReference type="InterPro" id="IPR027417">
    <property type="entry name" value="P-loop_NTPase"/>
</dbReference>
<keyword evidence="6" id="KW-0067">ATP-binding</keyword>
<dbReference type="GO" id="GO:0005524">
    <property type="term" value="F:ATP binding"/>
    <property type="evidence" value="ECO:0007669"/>
    <property type="project" value="UniProtKB-KW"/>
</dbReference>
<dbReference type="PRINTS" id="PR01100">
    <property type="entry name" value="SHIKIMTKNASE"/>
</dbReference>
<keyword evidence="9" id="KW-1185">Reference proteome</keyword>
<keyword evidence="3" id="KW-0808">Transferase</keyword>
<organism evidence="8 9">
    <name type="scientific">Castanea mollissima</name>
    <name type="common">Chinese chestnut</name>
    <dbReference type="NCBI Taxonomy" id="60419"/>
    <lineage>
        <taxon>Eukaryota</taxon>
        <taxon>Viridiplantae</taxon>
        <taxon>Streptophyta</taxon>
        <taxon>Embryophyta</taxon>
        <taxon>Tracheophyta</taxon>
        <taxon>Spermatophyta</taxon>
        <taxon>Magnoliopsida</taxon>
        <taxon>eudicotyledons</taxon>
        <taxon>Gunneridae</taxon>
        <taxon>Pentapetalae</taxon>
        <taxon>rosids</taxon>
        <taxon>fabids</taxon>
        <taxon>Fagales</taxon>
        <taxon>Fagaceae</taxon>
        <taxon>Castanea</taxon>
    </lineage>
</organism>
<dbReference type="CDD" id="cd00464">
    <property type="entry name" value="SK"/>
    <property type="match status" value="1"/>
</dbReference>
<name>A0A8J4Q7G7_9ROSI</name>
<keyword evidence="5" id="KW-0418">Kinase</keyword>
<dbReference type="Pfam" id="PF01202">
    <property type="entry name" value="SKI"/>
    <property type="match status" value="1"/>
</dbReference>
<evidence type="ECO:0000256" key="4">
    <source>
        <dbReference type="ARBA" id="ARBA00022741"/>
    </source>
</evidence>
<evidence type="ECO:0000313" key="8">
    <source>
        <dbReference type="EMBL" id="KAF3943866.1"/>
    </source>
</evidence>
<dbReference type="GO" id="GO:0008652">
    <property type="term" value="P:amino acid biosynthetic process"/>
    <property type="evidence" value="ECO:0007669"/>
    <property type="project" value="UniProtKB-KW"/>
</dbReference>
<evidence type="ECO:0000256" key="5">
    <source>
        <dbReference type="ARBA" id="ARBA00022777"/>
    </source>
</evidence>
<comment type="caution">
    <text evidence="8">The sequence shown here is derived from an EMBL/GenBank/DDBJ whole genome shotgun (WGS) entry which is preliminary data.</text>
</comment>
<evidence type="ECO:0000256" key="3">
    <source>
        <dbReference type="ARBA" id="ARBA00022679"/>
    </source>
</evidence>
<dbReference type="GO" id="GO:0009073">
    <property type="term" value="P:aromatic amino acid family biosynthetic process"/>
    <property type="evidence" value="ECO:0007669"/>
    <property type="project" value="UniProtKB-KW"/>
</dbReference>
<dbReference type="EMBL" id="JRKL02012752">
    <property type="protein sequence ID" value="KAF3943866.1"/>
    <property type="molecule type" value="Genomic_DNA"/>
</dbReference>
<proteinExistence type="inferred from homology"/>
<keyword evidence="2" id="KW-0028">Amino-acid biosynthesis</keyword>
<dbReference type="InterPro" id="IPR031322">
    <property type="entry name" value="Shikimate/glucono_kinase"/>
</dbReference>
<dbReference type="GO" id="GO:0005829">
    <property type="term" value="C:cytosol"/>
    <property type="evidence" value="ECO:0007669"/>
    <property type="project" value="TreeGrafter"/>
</dbReference>
<keyword evidence="4" id="KW-0547">Nucleotide-binding</keyword>
<dbReference type="PANTHER" id="PTHR21087">
    <property type="entry name" value="SHIKIMATE KINASE"/>
    <property type="match status" value="1"/>
</dbReference>
<dbReference type="Proteomes" id="UP000737018">
    <property type="component" value="Unassembled WGS sequence"/>
</dbReference>
<reference evidence="8" key="1">
    <citation type="submission" date="2020-03" db="EMBL/GenBank/DDBJ databases">
        <title>Castanea mollissima Vanexum genome sequencing.</title>
        <authorList>
            <person name="Staton M."/>
        </authorList>
    </citation>
    <scope>NUCLEOTIDE SEQUENCE</scope>
    <source>
        <tissue evidence="8">Leaf</tissue>
    </source>
</reference>
<evidence type="ECO:0000256" key="2">
    <source>
        <dbReference type="ARBA" id="ARBA00022605"/>
    </source>
</evidence>
<comment type="similarity">
    <text evidence="1">Belongs to the shikimate kinase family.</text>
</comment>
<dbReference type="GO" id="GO:0009507">
    <property type="term" value="C:chloroplast"/>
    <property type="evidence" value="ECO:0007669"/>
    <property type="project" value="TreeGrafter"/>
</dbReference>
<evidence type="ECO:0000256" key="7">
    <source>
        <dbReference type="ARBA" id="ARBA00023141"/>
    </source>
</evidence>
<dbReference type="AlphaFoldDB" id="A0A8J4Q7G7"/>
<keyword evidence="7" id="KW-0057">Aromatic amino acid biosynthesis</keyword>
<dbReference type="OrthoDB" id="1726308at2759"/>
<accession>A0A8J4Q7G7</accession>
<dbReference type="PANTHER" id="PTHR21087:SF16">
    <property type="entry name" value="SHIKIMATE KINASE 1, CHLOROPLASTIC"/>
    <property type="match status" value="1"/>
</dbReference>
<evidence type="ECO:0008006" key="10">
    <source>
        <dbReference type="Google" id="ProtNLM"/>
    </source>
</evidence>
<gene>
    <name evidence="8" type="ORF">CMV_029612</name>
</gene>